<reference evidence="2 3" key="1">
    <citation type="submission" date="2023-03" db="EMBL/GenBank/DDBJ databases">
        <title>High recombination rates correlate with genetic variation in Cardiocondyla obscurior ants.</title>
        <authorList>
            <person name="Errbii M."/>
        </authorList>
    </citation>
    <scope>NUCLEOTIDE SEQUENCE [LARGE SCALE GENOMIC DNA]</scope>
    <source>
        <strain evidence="2">Alpha-2009</strain>
        <tissue evidence="2">Whole body</tissue>
    </source>
</reference>
<accession>A0AAW2EB35</accession>
<keyword evidence="1" id="KW-0472">Membrane</keyword>
<comment type="caution">
    <text evidence="2">The sequence shown here is derived from an EMBL/GenBank/DDBJ whole genome shotgun (WGS) entry which is preliminary data.</text>
</comment>
<organism evidence="2 3">
    <name type="scientific">Cardiocondyla obscurior</name>
    <dbReference type="NCBI Taxonomy" id="286306"/>
    <lineage>
        <taxon>Eukaryota</taxon>
        <taxon>Metazoa</taxon>
        <taxon>Ecdysozoa</taxon>
        <taxon>Arthropoda</taxon>
        <taxon>Hexapoda</taxon>
        <taxon>Insecta</taxon>
        <taxon>Pterygota</taxon>
        <taxon>Neoptera</taxon>
        <taxon>Endopterygota</taxon>
        <taxon>Hymenoptera</taxon>
        <taxon>Apocrita</taxon>
        <taxon>Aculeata</taxon>
        <taxon>Formicoidea</taxon>
        <taxon>Formicidae</taxon>
        <taxon>Myrmicinae</taxon>
        <taxon>Cardiocondyla</taxon>
    </lineage>
</organism>
<dbReference type="Proteomes" id="UP001430953">
    <property type="component" value="Unassembled WGS sequence"/>
</dbReference>
<dbReference type="AlphaFoldDB" id="A0AAW2EB35"/>
<keyword evidence="1" id="KW-0812">Transmembrane</keyword>
<keyword evidence="1" id="KW-1133">Transmembrane helix</keyword>
<keyword evidence="3" id="KW-1185">Reference proteome</keyword>
<evidence type="ECO:0000313" key="3">
    <source>
        <dbReference type="Proteomes" id="UP001430953"/>
    </source>
</evidence>
<protein>
    <submittedName>
        <fullName evidence="2">Uncharacterized protein</fullName>
    </submittedName>
</protein>
<evidence type="ECO:0000256" key="1">
    <source>
        <dbReference type="SAM" id="Phobius"/>
    </source>
</evidence>
<dbReference type="EMBL" id="JADYXP020000032">
    <property type="protein sequence ID" value="KAL0098877.1"/>
    <property type="molecule type" value="Genomic_DNA"/>
</dbReference>
<name>A0AAW2EB35_9HYME</name>
<sequence>MKKIKKLYNNRVYSVLQSGWTDIVAEKLWQEEKLDCVISFKTHKVYISNEARCYVYCRSNYAITFCREEAKRLKDFGDKNPPILPFSAVLRKAKEKKLLKQHGLVFSNPVLNLLHNAKYGKYAGSIISISLLPFYCIYWMPEQQLMYKTRCKSDRNAF</sequence>
<gene>
    <name evidence="2" type="ORF">PUN28_020864</name>
</gene>
<feature type="transmembrane region" description="Helical" evidence="1">
    <location>
        <begin position="122"/>
        <end position="140"/>
    </location>
</feature>
<evidence type="ECO:0000313" key="2">
    <source>
        <dbReference type="EMBL" id="KAL0098877.1"/>
    </source>
</evidence>
<proteinExistence type="predicted"/>